<keyword evidence="4" id="KW-0547">Nucleotide-binding</keyword>
<proteinExistence type="predicted"/>
<reference evidence="9" key="1">
    <citation type="journal article" date="2023" name="Commun. Biol.">
        <title>Genome analysis of Parmales, the sister group of diatoms, reveals the evolutionary specialization of diatoms from phago-mixotrophs to photoautotrophs.</title>
        <authorList>
            <person name="Ban H."/>
            <person name="Sato S."/>
            <person name="Yoshikawa S."/>
            <person name="Yamada K."/>
            <person name="Nakamura Y."/>
            <person name="Ichinomiya M."/>
            <person name="Sato N."/>
            <person name="Blanc-Mathieu R."/>
            <person name="Endo H."/>
            <person name="Kuwata A."/>
            <person name="Ogata H."/>
        </authorList>
    </citation>
    <scope>NUCLEOTIDE SEQUENCE [LARGE SCALE GENOMIC DNA]</scope>
</reference>
<dbReference type="SUPFAM" id="SSF56112">
    <property type="entry name" value="Protein kinase-like (PK-like)"/>
    <property type="match status" value="2"/>
</dbReference>
<evidence type="ECO:0000313" key="9">
    <source>
        <dbReference type="Proteomes" id="UP001165065"/>
    </source>
</evidence>
<organism evidence="8 9">
    <name type="scientific">Triparma columacea</name>
    <dbReference type="NCBI Taxonomy" id="722753"/>
    <lineage>
        <taxon>Eukaryota</taxon>
        <taxon>Sar</taxon>
        <taxon>Stramenopiles</taxon>
        <taxon>Ochrophyta</taxon>
        <taxon>Bolidophyceae</taxon>
        <taxon>Parmales</taxon>
        <taxon>Triparmaceae</taxon>
        <taxon>Triparma</taxon>
    </lineage>
</organism>
<dbReference type="PROSITE" id="PS50011">
    <property type="entry name" value="PROTEIN_KINASE_DOM"/>
    <property type="match status" value="2"/>
</dbReference>
<dbReference type="Pfam" id="PF00069">
    <property type="entry name" value="Pkinase"/>
    <property type="match status" value="2"/>
</dbReference>
<keyword evidence="2" id="KW-0723">Serine/threonine-protein kinase</keyword>
<keyword evidence="3" id="KW-0808">Transferase</keyword>
<dbReference type="GO" id="GO:0004674">
    <property type="term" value="F:protein serine/threonine kinase activity"/>
    <property type="evidence" value="ECO:0007669"/>
    <property type="project" value="UniProtKB-KW"/>
</dbReference>
<dbReference type="InterPro" id="IPR000719">
    <property type="entry name" value="Prot_kinase_dom"/>
</dbReference>
<dbReference type="Proteomes" id="UP001165065">
    <property type="component" value="Unassembled WGS sequence"/>
</dbReference>
<dbReference type="SMART" id="SM00220">
    <property type="entry name" value="S_TKc"/>
    <property type="match status" value="1"/>
</dbReference>
<keyword evidence="6" id="KW-0067">ATP-binding</keyword>
<dbReference type="AlphaFoldDB" id="A0A9W7L2E3"/>
<dbReference type="OrthoDB" id="41771at2759"/>
<dbReference type="EMBL" id="BRYA01000603">
    <property type="protein sequence ID" value="GMI25150.1"/>
    <property type="molecule type" value="Genomic_DNA"/>
</dbReference>
<dbReference type="Gene3D" id="1.10.510.10">
    <property type="entry name" value="Transferase(Phosphotransferase) domain 1"/>
    <property type="match status" value="2"/>
</dbReference>
<protein>
    <recommendedName>
        <fullName evidence="1">non-specific serine/threonine protein kinase</fullName>
        <ecNumber evidence="1">2.7.11.1</ecNumber>
    </recommendedName>
</protein>
<dbReference type="PANTHER" id="PTHR44167:SF23">
    <property type="entry name" value="CDC7 KINASE, ISOFORM A-RELATED"/>
    <property type="match status" value="1"/>
</dbReference>
<dbReference type="EC" id="2.7.11.1" evidence="1"/>
<evidence type="ECO:0000256" key="6">
    <source>
        <dbReference type="ARBA" id="ARBA00022840"/>
    </source>
</evidence>
<evidence type="ECO:0000256" key="4">
    <source>
        <dbReference type="ARBA" id="ARBA00022741"/>
    </source>
</evidence>
<feature type="domain" description="Protein kinase" evidence="7">
    <location>
        <begin position="170"/>
        <end position="463"/>
    </location>
</feature>
<feature type="domain" description="Protein kinase" evidence="7">
    <location>
        <begin position="512"/>
        <end position="815"/>
    </location>
</feature>
<dbReference type="GO" id="GO:0005524">
    <property type="term" value="F:ATP binding"/>
    <property type="evidence" value="ECO:0007669"/>
    <property type="project" value="UniProtKB-KW"/>
</dbReference>
<name>A0A9W7L2E3_9STRA</name>
<sequence>MNTQTFHAHVEAHKTHFADIINKRNHPINQGHTTHNDLQNDLADNDLLDNYPPTSSLFNPCENLGYAYFYSHNPHTHYKSLPPNSYLGYTVAPSPPSSPDSTSFKYFDSFSSWYSYTGTPPPPCYDDNPRITSSKKINSMKLITSSDERYNPHSGVPRFTYRFPANTSISEHGLMIGEGFYRSVYVLPYSQYPPVLISGDSSGRGVIYKTPSGFKAKSAGPFDNADYNIAHGLSRYDKEIALMWDLRDDPQVVDLAGVKCSNDGTLMQLGSDMMLRDWVALAHGTAVRESPWVLVGAMWGAAKGLEGIWGKDATHTDLNINQFQVVSRGEGEIPDVRIQDFNRARFFQRLPSGVICPYKIGGAAGRFRAPEEYRKLWLTPSIDIFSLGYVLFEILLNKGLPLGRNGEVGPGQSIERGFLHAIEGYDEDSMWQREVVDLIKWCWSYDPEDRPTAKEVRERLEDIETMARSSQTYTTPSDNHLNRPNVWLSQLHPTEPTKYPSAPQDKVSFGDFNLISRLPSGSTNDNYKVTLPFVTGDKPLVLKASDGSRIWGEACVAAVTKLNDPPPPPSVKREQLPSLHFVGTVVNPRLQGAEEVENKEDLKVAEWPGWPKAEYKTLHIEVEDFREIGNLPHLPAYYGRPDFDILEVQKFSRSLLTLLSHAHSRGVMNKDLHSGNIWWNPTEELAIVIDWNGADLFEEEGTPKYIHVEDECTNIQPPEAYEDPSAIHVNAHHFDVWSVGVLLGWLFSMSGPLGWYGHTGWYPPHVIGLPGGRMEGDDELDKPGIRSVINLIEIACEEDPRLRPSAEELLRHPFFQEDLTKK</sequence>
<evidence type="ECO:0000256" key="5">
    <source>
        <dbReference type="ARBA" id="ARBA00022777"/>
    </source>
</evidence>
<dbReference type="InterPro" id="IPR011009">
    <property type="entry name" value="Kinase-like_dom_sf"/>
</dbReference>
<dbReference type="GO" id="GO:0044773">
    <property type="term" value="P:mitotic DNA damage checkpoint signaling"/>
    <property type="evidence" value="ECO:0007669"/>
    <property type="project" value="TreeGrafter"/>
</dbReference>
<evidence type="ECO:0000256" key="3">
    <source>
        <dbReference type="ARBA" id="ARBA00022679"/>
    </source>
</evidence>
<evidence type="ECO:0000256" key="2">
    <source>
        <dbReference type="ARBA" id="ARBA00022527"/>
    </source>
</evidence>
<evidence type="ECO:0000259" key="7">
    <source>
        <dbReference type="PROSITE" id="PS50011"/>
    </source>
</evidence>
<evidence type="ECO:0000313" key="8">
    <source>
        <dbReference type="EMBL" id="GMI25150.1"/>
    </source>
</evidence>
<dbReference type="PANTHER" id="PTHR44167">
    <property type="entry name" value="OVARIAN-SPECIFIC SERINE/THREONINE-PROTEIN KINASE LOK-RELATED"/>
    <property type="match status" value="1"/>
</dbReference>
<keyword evidence="5" id="KW-0418">Kinase</keyword>
<comment type="caution">
    <text evidence="8">The sequence shown here is derived from an EMBL/GenBank/DDBJ whole genome shotgun (WGS) entry which is preliminary data.</text>
</comment>
<accession>A0A9W7L2E3</accession>
<evidence type="ECO:0000256" key="1">
    <source>
        <dbReference type="ARBA" id="ARBA00012513"/>
    </source>
</evidence>
<dbReference type="GO" id="GO:0005634">
    <property type="term" value="C:nucleus"/>
    <property type="evidence" value="ECO:0007669"/>
    <property type="project" value="TreeGrafter"/>
</dbReference>
<gene>
    <name evidence="8" type="ORF">TrCOL_g10803</name>
</gene>
<keyword evidence="9" id="KW-1185">Reference proteome</keyword>